<evidence type="ECO:0000256" key="2">
    <source>
        <dbReference type="ARBA" id="ARBA00022763"/>
    </source>
</evidence>
<organism evidence="6 7">
    <name type="scientific">Coraliomargarita sinensis</name>
    <dbReference type="NCBI Taxonomy" id="2174842"/>
    <lineage>
        <taxon>Bacteria</taxon>
        <taxon>Pseudomonadati</taxon>
        <taxon>Verrucomicrobiota</taxon>
        <taxon>Opitutia</taxon>
        <taxon>Puniceicoccales</taxon>
        <taxon>Coraliomargaritaceae</taxon>
        <taxon>Coraliomargarita</taxon>
    </lineage>
</organism>
<comment type="caution">
    <text evidence="6">The sequence shown here is derived from an EMBL/GenBank/DDBJ whole genome shotgun (WGS) entry which is preliminary data.</text>
</comment>
<evidence type="ECO:0000313" key="6">
    <source>
        <dbReference type="EMBL" id="PXA05267.1"/>
    </source>
</evidence>
<evidence type="ECO:0000313" key="7">
    <source>
        <dbReference type="Proteomes" id="UP000247099"/>
    </source>
</evidence>
<protein>
    <recommendedName>
        <fullName evidence="5">Putative 3-methyladenine DNA glycosylase</fullName>
        <ecNumber evidence="5">3.2.2.-</ecNumber>
    </recommendedName>
</protein>
<dbReference type="Pfam" id="PF02245">
    <property type="entry name" value="Pur_DNA_glyco"/>
    <property type="match status" value="1"/>
</dbReference>
<dbReference type="InterPro" id="IPR036995">
    <property type="entry name" value="MPG_sf"/>
</dbReference>
<keyword evidence="4 5" id="KW-0234">DNA repair</keyword>
<dbReference type="HAMAP" id="MF_00527">
    <property type="entry name" value="3MGH"/>
    <property type="match status" value="1"/>
</dbReference>
<dbReference type="EC" id="3.2.2.-" evidence="5"/>
<accession>A0A317ZM62</accession>
<sequence length="191" mass="20760">MSSLTPEFFQSDPVDCARDLIGCHLGWGDCSGRIVETEAYHAIGDEACHTFMRPSTRQFVDEHKAGDAYVYLNYGVHWLFNIVVKGPEGDGFVLLRALEPVQGIKAMRQRRGNFPDKLLMAGPGRLTQAMGIGGEHHGRSFLECGLGQLEAGSASAVVSGPRIGISKATELNWRFGDSGSNCLSRKFPSVS</sequence>
<evidence type="ECO:0000256" key="1">
    <source>
        <dbReference type="ARBA" id="ARBA00009232"/>
    </source>
</evidence>
<keyword evidence="2 5" id="KW-0227">DNA damage</keyword>
<dbReference type="PANTHER" id="PTHR10429">
    <property type="entry name" value="DNA-3-METHYLADENINE GLYCOSYLASE"/>
    <property type="match status" value="1"/>
</dbReference>
<dbReference type="InParanoid" id="A0A317ZM62"/>
<dbReference type="NCBIfam" id="TIGR00567">
    <property type="entry name" value="3mg"/>
    <property type="match status" value="1"/>
</dbReference>
<dbReference type="Gene3D" id="3.10.300.10">
    <property type="entry name" value="Methylpurine-DNA glycosylase (MPG)"/>
    <property type="match status" value="1"/>
</dbReference>
<gene>
    <name evidence="6" type="ORF">DDZ13_03640</name>
</gene>
<proteinExistence type="inferred from homology"/>
<dbReference type="PANTHER" id="PTHR10429:SF0">
    <property type="entry name" value="DNA-3-METHYLADENINE GLYCOSYLASE"/>
    <property type="match status" value="1"/>
</dbReference>
<dbReference type="CDD" id="cd00540">
    <property type="entry name" value="AAG"/>
    <property type="match status" value="1"/>
</dbReference>
<evidence type="ECO:0000256" key="5">
    <source>
        <dbReference type="HAMAP-Rule" id="MF_00527"/>
    </source>
</evidence>
<dbReference type="GO" id="GO:0006284">
    <property type="term" value="P:base-excision repair"/>
    <property type="evidence" value="ECO:0007669"/>
    <property type="project" value="InterPro"/>
</dbReference>
<dbReference type="InterPro" id="IPR011034">
    <property type="entry name" value="Formyl_transferase-like_C_sf"/>
</dbReference>
<dbReference type="OrthoDB" id="9794313at2"/>
<reference evidence="6 7" key="1">
    <citation type="submission" date="2018-05" db="EMBL/GenBank/DDBJ databases">
        <title>Coraliomargarita sinensis sp. nov., isolated from a marine solar saltern.</title>
        <authorList>
            <person name="Zhou L.Y."/>
        </authorList>
    </citation>
    <scope>NUCLEOTIDE SEQUENCE [LARGE SCALE GENOMIC DNA]</scope>
    <source>
        <strain evidence="6 7">WN38</strain>
    </source>
</reference>
<dbReference type="Proteomes" id="UP000247099">
    <property type="component" value="Unassembled WGS sequence"/>
</dbReference>
<dbReference type="RefSeq" id="WP_110130271.1">
    <property type="nucleotide sequence ID" value="NZ_QHJQ01000002.1"/>
</dbReference>
<evidence type="ECO:0000256" key="3">
    <source>
        <dbReference type="ARBA" id="ARBA00022801"/>
    </source>
</evidence>
<comment type="similarity">
    <text evidence="1 5">Belongs to the DNA glycosylase MPG family.</text>
</comment>
<evidence type="ECO:0000256" key="4">
    <source>
        <dbReference type="ARBA" id="ARBA00023204"/>
    </source>
</evidence>
<keyword evidence="3 5" id="KW-0378">Hydrolase</keyword>
<dbReference type="InterPro" id="IPR003180">
    <property type="entry name" value="MPG"/>
</dbReference>
<dbReference type="SUPFAM" id="SSF50486">
    <property type="entry name" value="FMT C-terminal domain-like"/>
    <property type="match status" value="1"/>
</dbReference>
<dbReference type="GO" id="GO:0003905">
    <property type="term" value="F:alkylbase DNA N-glycosylase activity"/>
    <property type="evidence" value="ECO:0007669"/>
    <property type="project" value="InterPro"/>
</dbReference>
<dbReference type="EMBL" id="QHJQ01000002">
    <property type="protein sequence ID" value="PXA05267.1"/>
    <property type="molecule type" value="Genomic_DNA"/>
</dbReference>
<keyword evidence="7" id="KW-1185">Reference proteome</keyword>
<dbReference type="GO" id="GO:0003677">
    <property type="term" value="F:DNA binding"/>
    <property type="evidence" value="ECO:0007669"/>
    <property type="project" value="InterPro"/>
</dbReference>
<dbReference type="AlphaFoldDB" id="A0A317ZM62"/>
<name>A0A317ZM62_9BACT</name>